<sequence>MAYYIVKLLITTVLIVLISEIGKRYSLAGALLAAVPLVSILAMTWMYVDTNSSESAVEFSERIVWLIAPSMTLFLVFPFLIKKGVGFYPSLFVATVMTIGAYYSVIYVLGKFGIKL</sequence>
<feature type="transmembrane region" description="Helical" evidence="1">
    <location>
        <begin position="5"/>
        <end position="22"/>
    </location>
</feature>
<keyword evidence="1" id="KW-0812">Transmembrane</keyword>
<proteinExistence type="predicted"/>
<feature type="transmembrane region" description="Helical" evidence="1">
    <location>
        <begin position="87"/>
        <end position="110"/>
    </location>
</feature>
<dbReference type="KEGG" id="smas:HUE87_10210"/>
<evidence type="ECO:0000256" key="1">
    <source>
        <dbReference type="SAM" id="Phobius"/>
    </source>
</evidence>
<gene>
    <name evidence="2" type="ORF">HUE87_10210</name>
</gene>
<dbReference type="EMBL" id="CP054493">
    <property type="protein sequence ID" value="QOY54241.1"/>
    <property type="molecule type" value="Genomic_DNA"/>
</dbReference>
<feature type="transmembrane region" description="Helical" evidence="1">
    <location>
        <begin position="63"/>
        <end position="81"/>
    </location>
</feature>
<evidence type="ECO:0000313" key="3">
    <source>
        <dbReference type="Proteomes" id="UP000593836"/>
    </source>
</evidence>
<dbReference type="RefSeq" id="WP_194366287.1">
    <property type="nucleotide sequence ID" value="NZ_CP054493.1"/>
</dbReference>
<keyword evidence="1" id="KW-1133">Transmembrane helix</keyword>
<protein>
    <submittedName>
        <fullName evidence="2">DUF3147 family protein</fullName>
    </submittedName>
</protein>
<dbReference type="InterPro" id="IPR058117">
    <property type="entry name" value="BV97_02767-like"/>
</dbReference>
<feature type="transmembrane region" description="Helical" evidence="1">
    <location>
        <begin position="28"/>
        <end position="48"/>
    </location>
</feature>
<keyword evidence="1" id="KW-0472">Membrane</keyword>
<dbReference type="Proteomes" id="UP000593836">
    <property type="component" value="Chromosome"/>
</dbReference>
<keyword evidence="3" id="KW-1185">Reference proteome</keyword>
<dbReference type="NCBIfam" id="NF006749">
    <property type="entry name" value="PRK09272.1-2"/>
    <property type="match status" value="1"/>
</dbReference>
<name>A0A7S7LZC9_9BACT</name>
<dbReference type="AlphaFoldDB" id="A0A7S7LZC9"/>
<accession>A0A7S7LZC9</accession>
<organism evidence="2 3">
    <name type="scientific">Candidatus Sulfurimonas marisnigri</name>
    <dbReference type="NCBI Taxonomy" id="2740405"/>
    <lineage>
        <taxon>Bacteria</taxon>
        <taxon>Pseudomonadati</taxon>
        <taxon>Campylobacterota</taxon>
        <taxon>Epsilonproteobacteria</taxon>
        <taxon>Campylobacterales</taxon>
        <taxon>Sulfurimonadaceae</taxon>
        <taxon>Sulfurimonas</taxon>
    </lineage>
</organism>
<evidence type="ECO:0000313" key="2">
    <source>
        <dbReference type="EMBL" id="QOY54241.1"/>
    </source>
</evidence>
<reference evidence="2 3" key="1">
    <citation type="submission" date="2020-05" db="EMBL/GenBank/DDBJ databases">
        <title>Sulfurimonas marisnigri, sp. nov., and Sulfurimonas baltica, sp. nov., manganese oxide reducing chemolithoautotrophs of the class Epsilonproteobacteria isolated from the pelagic redoxclines of the Black and Baltic Seas and emended description of the genus Sulfurimonas.</title>
        <authorList>
            <person name="Henkel J.V."/>
            <person name="Laudan C."/>
            <person name="Werner J."/>
            <person name="Neu T."/>
            <person name="Plewe S."/>
            <person name="Sproer C."/>
            <person name="Bunk B."/>
            <person name="Schulz-Vogt H.N."/>
        </authorList>
    </citation>
    <scope>NUCLEOTIDE SEQUENCE [LARGE SCALE GENOMIC DNA]</scope>
    <source>
        <strain evidence="2 3">SoZ1</strain>
    </source>
</reference>